<reference evidence="3 4" key="1">
    <citation type="journal article" date="2017" name="Antonie Van Leeuwenhoek">
        <title>Rhizobium rhizosphaerae sp. nov., a novel species isolated from rice rhizosphere.</title>
        <authorList>
            <person name="Zhao J.J."/>
            <person name="Zhang J."/>
            <person name="Zhang R.J."/>
            <person name="Zhang C.W."/>
            <person name="Yin H.Q."/>
            <person name="Zhang X.X."/>
        </authorList>
    </citation>
    <scope>NUCLEOTIDE SEQUENCE [LARGE SCALE GENOMIC DNA]</scope>
    <source>
        <strain evidence="3 4">E3</strain>
    </source>
</reference>
<feature type="transmembrane region" description="Helical" evidence="1">
    <location>
        <begin position="1141"/>
        <end position="1168"/>
    </location>
</feature>
<feature type="transmembrane region" description="Helical" evidence="1">
    <location>
        <begin position="1180"/>
        <end position="1207"/>
    </location>
</feature>
<organism evidence="3 4">
    <name type="scientific">Aliiglaciecola lipolytica E3</name>
    <dbReference type="NCBI Taxonomy" id="1127673"/>
    <lineage>
        <taxon>Bacteria</taxon>
        <taxon>Pseudomonadati</taxon>
        <taxon>Pseudomonadota</taxon>
        <taxon>Gammaproteobacteria</taxon>
        <taxon>Alteromonadales</taxon>
        <taxon>Alteromonadaceae</taxon>
        <taxon>Aliiglaciecola</taxon>
    </lineage>
</organism>
<feature type="signal peptide" evidence="2">
    <location>
        <begin position="1"/>
        <end position="22"/>
    </location>
</feature>
<keyword evidence="4" id="KW-1185">Reference proteome</keyword>
<protein>
    <submittedName>
        <fullName evidence="3">Uncharacterized protein</fullName>
    </submittedName>
</protein>
<gene>
    <name evidence="3" type="ORF">GLIP_0260</name>
</gene>
<feature type="transmembrane region" description="Helical" evidence="1">
    <location>
        <begin position="695"/>
        <end position="714"/>
    </location>
</feature>
<keyword evidence="1" id="KW-0472">Membrane</keyword>
<feature type="transmembrane region" description="Helical" evidence="1">
    <location>
        <begin position="1228"/>
        <end position="1250"/>
    </location>
</feature>
<dbReference type="Proteomes" id="UP000006334">
    <property type="component" value="Unassembled WGS sequence"/>
</dbReference>
<feature type="transmembrane region" description="Helical" evidence="1">
    <location>
        <begin position="471"/>
        <end position="490"/>
    </location>
</feature>
<dbReference type="RefSeq" id="WP_008842734.1">
    <property type="nucleotide sequence ID" value="NZ_BAEN01000010.1"/>
</dbReference>
<evidence type="ECO:0000256" key="2">
    <source>
        <dbReference type="SAM" id="SignalP"/>
    </source>
</evidence>
<dbReference type="EMBL" id="BAEN01000010">
    <property type="protein sequence ID" value="GAC12914.1"/>
    <property type="molecule type" value="Genomic_DNA"/>
</dbReference>
<evidence type="ECO:0000313" key="3">
    <source>
        <dbReference type="EMBL" id="GAC12914.1"/>
    </source>
</evidence>
<feature type="transmembrane region" description="Helical" evidence="1">
    <location>
        <begin position="1288"/>
        <end position="1310"/>
    </location>
</feature>
<comment type="caution">
    <text evidence="3">The sequence shown here is derived from an EMBL/GenBank/DDBJ whole genome shotgun (WGS) entry which is preliminary data.</text>
</comment>
<keyword evidence="1" id="KW-1133">Transmembrane helix</keyword>
<dbReference type="STRING" id="1127673.GLIP_0260"/>
<evidence type="ECO:0000256" key="1">
    <source>
        <dbReference type="SAM" id="Phobius"/>
    </source>
</evidence>
<accession>K6WWU9</accession>
<evidence type="ECO:0000313" key="4">
    <source>
        <dbReference type="Proteomes" id="UP000006334"/>
    </source>
</evidence>
<feature type="transmembrane region" description="Helical" evidence="1">
    <location>
        <begin position="540"/>
        <end position="559"/>
    </location>
</feature>
<feature type="transmembrane region" description="Helical" evidence="1">
    <location>
        <begin position="502"/>
        <end position="525"/>
    </location>
</feature>
<keyword evidence="1" id="KW-0812">Transmembrane</keyword>
<feature type="transmembrane region" description="Helical" evidence="1">
    <location>
        <begin position="667"/>
        <end position="683"/>
    </location>
</feature>
<dbReference type="eggNOG" id="ENOG502Z83T">
    <property type="taxonomic scope" value="Bacteria"/>
</dbReference>
<sequence>MIKLLQLSIVLIALIMSPHVYANDVYVPEALKPWVSWVQDQHKQQFCPFINDTDFEKSDNHVCAWANGLTIQATASKATFFQQWQVFETSYVPLPGSTETWPSEVRVNTQTQPIIQHEGSPAVKLKPGTYQVTGQLVWRKIPENLRIPSQTGLVNLTVNGQKVAFPKVENNELWFQNEQPQQQQQDELNVSVARKISDGDFIKLETYLFLTASGGMREVIIGEVLPEGFQLVDINSEISTFIDAQGFLHAKVKPGEWNINVIAYGNTKQTVWQRPKVSHIWPEQEIWVFSGQENLRLGKISGAPLVDSDQAVMPDNWYNLPSYLVTTDSQLTFTEQHRGMPLHMENKLRLKRQLWLSFDNQNYTFVDQLSGSMIRDWRVSMKPPFKLESAEDNDGAVLITQLSEDERGIETRYSQLDIEARGTIEEMRSLPVTGWEHDFESASITLHLPPGNELFAVFGADSVSKSWWSNWSIWSSFIVLLATIAAYRIIGTAAGVITAITLLFVYQTNGAPIIAIVNLLIALGVRKHLNFPALKKLVKLYWGVSVAIAAAAIVFFAVMQLRMVIYPQLEPTNTNQTVRNFIPNEPSVRKRSSSSYESEDMLEKVTVTGSRMLNKDNIERYQADALMQAGSGIPEWTWKEYSIRWDSPVAAGQNFELLILSKTSNRIIKVIGIVLILAWLFIVTRKTLTFALAKMPRGGSTAALLLVLLFPSYIPEVSANTEADPAILKELQKRLLAAPECAPQCASINDLKVYVIANQLVLDLKIHANHQTLVALPRSEFWRPEKVESANTDVLGMYKKSNWIYLPVDKGISQFQISGTMASVDALQLEFKEKPKFLTVTSSQNWQIIGEQNNSLRGNTLAFITTQSVQDEAQKNTSRLASVPLVRVTRNITMDQNWRIQTKVERIAPAYGSITIDVPTLPGEFVTSSDIQVNNSQVQVSIPVGRKSIEWTSTLQKQQRFSLNAGENPSVIEHWTLVASPSWHMELQGLPMVLEQQNNADYFIYHFYPQPGETLDLDITRPDAAQGEVLAIDSVTQQIEQGSRTATVTLEFRYRSTRGGEHPITLPDDYQFKQLTIDAQTINIQPEGQSIALPILPGEHLVQINLRSNNEATSVFNAPEFNLNAPISNIETKVRMTSQRWILWTNGPTLGPAVLYWSELIIFILLAIGLTRVKFSPLNLASWILLGLGLSLNNWAVLILTATWFAAITASEYRRSDMRESNYNASQILLYIFSVITLLSIVAIVPVSLLSSPDMGIVGNYSSNYQLVWFADLSSGVLPEISIFSLPIWVYKGFMLMWVIWLSFSLIKWVKWAWVKLGKQGYWKQTPKISIPKK</sequence>
<dbReference type="OrthoDB" id="220327at2"/>
<feature type="chain" id="PRO_5003896149" evidence="2">
    <location>
        <begin position="23"/>
        <end position="1334"/>
    </location>
</feature>
<name>K6WWU9_9ALTE</name>
<proteinExistence type="predicted"/>
<keyword evidence="2" id="KW-0732">Signal</keyword>